<keyword evidence="6 10" id="KW-0378">Hydrolase</keyword>
<protein>
    <recommendedName>
        <fullName evidence="10">Endonuclease</fullName>
        <ecNumber evidence="10">3.1.30.-</ecNumber>
    </recommendedName>
</protein>
<evidence type="ECO:0000256" key="1">
    <source>
        <dbReference type="ARBA" id="ARBA00001946"/>
    </source>
</evidence>
<evidence type="ECO:0000256" key="6">
    <source>
        <dbReference type="ARBA" id="ARBA00022801"/>
    </source>
</evidence>
<evidence type="ECO:0000256" key="8">
    <source>
        <dbReference type="PIRSR" id="PIRSR640255-1"/>
    </source>
</evidence>
<feature type="active site" description="Proton acceptor" evidence="8">
    <location>
        <position position="114"/>
    </location>
</feature>
<dbReference type="InterPro" id="IPR001604">
    <property type="entry name" value="Endo_G_ENPP1-like_dom"/>
</dbReference>
<sequence>MIYFTPKNLFYIFLLAYTFISIEVTLAQNKDNFPVELLPISTCDNCNNQIIEHTYYTVSYNEKHEQANWVAYELTSDELIKNASRTNDFRADQYVTSISAELDDYKGSGYDRGHLVPAADMSFIAEAMTESFYFSNMSPQDPSFNRGIWKKLEEQFRAWAQEKHNIYIITGPVLEDGLSTIGHNKVSIPNYYYKIAVHYNTQNNEYESIAFLLPNKKGEQTLSEYTVTIDSIESLTELDFFSTLSDSLQITFESSLSKGDWNYDSKYNPISNNQQTSNNVNDNSRQTENNTKIRCSGSTKKGTQCKRYIGNTSEFCWQHKK</sequence>
<dbReference type="GO" id="GO:0004519">
    <property type="term" value="F:endonuclease activity"/>
    <property type="evidence" value="ECO:0007669"/>
    <property type="project" value="UniProtKB-UniRule"/>
</dbReference>
<dbReference type="EC" id="3.1.30.-" evidence="10"/>
<evidence type="ECO:0000256" key="4">
    <source>
        <dbReference type="ARBA" id="ARBA00022723"/>
    </source>
</evidence>
<name>A0A3Q9FQ59_9BACT</name>
<keyword evidence="4 9" id="KW-0479">Metal-binding</keyword>
<dbReference type="InterPro" id="IPR044925">
    <property type="entry name" value="His-Me_finger_sf"/>
</dbReference>
<dbReference type="InterPro" id="IPR020821">
    <property type="entry name" value="ENPP1-3/EXOG-like_nuc-like"/>
</dbReference>
<dbReference type="GO" id="GO:0003676">
    <property type="term" value="F:nucleic acid binding"/>
    <property type="evidence" value="ECO:0007669"/>
    <property type="project" value="InterPro"/>
</dbReference>
<keyword evidence="5 10" id="KW-0255">Endonuclease</keyword>
<dbReference type="CDD" id="cd00091">
    <property type="entry name" value="NUC"/>
    <property type="match status" value="1"/>
</dbReference>
<evidence type="ECO:0000256" key="7">
    <source>
        <dbReference type="ARBA" id="ARBA00022842"/>
    </source>
</evidence>
<keyword evidence="7" id="KW-0460">Magnesium</keyword>
<evidence type="ECO:0000256" key="2">
    <source>
        <dbReference type="ARBA" id="ARBA00010052"/>
    </source>
</evidence>
<evidence type="ECO:0000256" key="10">
    <source>
        <dbReference type="RuleBase" id="RU366055"/>
    </source>
</evidence>
<evidence type="ECO:0000256" key="11">
    <source>
        <dbReference type="SAM" id="MobiDB-lite"/>
    </source>
</evidence>
<dbReference type="GO" id="GO:0016787">
    <property type="term" value="F:hydrolase activity"/>
    <property type="evidence" value="ECO:0007669"/>
    <property type="project" value="UniProtKB-KW"/>
</dbReference>
<dbReference type="KEGG" id="fll:EI427_08200"/>
<comment type="similarity">
    <text evidence="2 10">Belongs to the DNA/RNA non-specific endonuclease family.</text>
</comment>
<dbReference type="InterPro" id="IPR018524">
    <property type="entry name" value="DNA/RNA_endonuclease_AS"/>
</dbReference>
<dbReference type="PROSITE" id="PS01070">
    <property type="entry name" value="NUCLEASE_NON_SPEC"/>
    <property type="match status" value="1"/>
</dbReference>
<proteinExistence type="inferred from homology"/>
<dbReference type="EMBL" id="CP034562">
    <property type="protein sequence ID" value="AZQ62218.1"/>
    <property type="molecule type" value="Genomic_DNA"/>
</dbReference>
<feature type="compositionally biased region" description="Polar residues" evidence="11">
    <location>
        <begin position="286"/>
        <end position="296"/>
    </location>
</feature>
<keyword evidence="3 10" id="KW-0540">Nuclease</keyword>
<evidence type="ECO:0000256" key="9">
    <source>
        <dbReference type="PIRSR" id="PIRSR640255-2"/>
    </source>
</evidence>
<evidence type="ECO:0000256" key="3">
    <source>
        <dbReference type="ARBA" id="ARBA00022722"/>
    </source>
</evidence>
<dbReference type="Gene3D" id="3.40.570.10">
    <property type="entry name" value="Extracellular Endonuclease, subunit A"/>
    <property type="match status" value="1"/>
</dbReference>
<feature type="domain" description="ENPP1-3/EXOG-like endonuclease/phosphodiesterase" evidence="12">
    <location>
        <begin position="53"/>
        <end position="247"/>
    </location>
</feature>
<gene>
    <name evidence="14" type="ORF">EI427_08200</name>
</gene>
<feature type="domain" description="DNA/RNA non-specific endonuclease/pyrophosphatase/phosphodiesterase" evidence="13">
    <location>
        <begin position="52"/>
        <end position="247"/>
    </location>
</feature>
<dbReference type="Pfam" id="PF01223">
    <property type="entry name" value="Endonuclease_NS"/>
    <property type="match status" value="1"/>
</dbReference>
<accession>A0A3Q9FQ59</accession>
<dbReference type="SMART" id="SM00477">
    <property type="entry name" value="NUC"/>
    <property type="match status" value="1"/>
</dbReference>
<dbReference type="AlphaFoldDB" id="A0A3Q9FQ59"/>
<feature type="compositionally biased region" description="Low complexity" evidence="11">
    <location>
        <begin position="271"/>
        <end position="284"/>
    </location>
</feature>
<feature type="binding site" evidence="9">
    <location>
        <position position="145"/>
    </location>
    <ligand>
        <name>Mg(2+)</name>
        <dbReference type="ChEBI" id="CHEBI:18420"/>
        <note>catalytic</note>
    </ligand>
</feature>
<evidence type="ECO:0000259" key="12">
    <source>
        <dbReference type="SMART" id="SM00477"/>
    </source>
</evidence>
<organism evidence="14 15">
    <name type="scientific">Flammeovirga pectinis</name>
    <dbReference type="NCBI Taxonomy" id="2494373"/>
    <lineage>
        <taxon>Bacteria</taxon>
        <taxon>Pseudomonadati</taxon>
        <taxon>Bacteroidota</taxon>
        <taxon>Cytophagia</taxon>
        <taxon>Cytophagales</taxon>
        <taxon>Flammeovirgaceae</taxon>
        <taxon>Flammeovirga</taxon>
    </lineage>
</organism>
<dbReference type="InterPro" id="IPR040255">
    <property type="entry name" value="Non-specific_endonuclease"/>
</dbReference>
<evidence type="ECO:0000313" key="15">
    <source>
        <dbReference type="Proteomes" id="UP000267268"/>
    </source>
</evidence>
<evidence type="ECO:0000259" key="13">
    <source>
        <dbReference type="SMART" id="SM00892"/>
    </source>
</evidence>
<dbReference type="OrthoDB" id="9811262at2"/>
<dbReference type="PANTHER" id="PTHR13966:SF5">
    <property type="entry name" value="ENDONUCLEASE G, MITOCHONDRIAL"/>
    <property type="match status" value="1"/>
</dbReference>
<comment type="cofactor">
    <cofactor evidence="1 10">
        <name>Mg(2+)</name>
        <dbReference type="ChEBI" id="CHEBI:18420"/>
    </cofactor>
</comment>
<evidence type="ECO:0000313" key="14">
    <source>
        <dbReference type="EMBL" id="AZQ62218.1"/>
    </source>
</evidence>
<evidence type="ECO:0000256" key="5">
    <source>
        <dbReference type="ARBA" id="ARBA00022759"/>
    </source>
</evidence>
<keyword evidence="15" id="KW-1185">Reference proteome</keyword>
<dbReference type="InterPro" id="IPR044929">
    <property type="entry name" value="DNA/RNA_non-sp_Endonuclease_sf"/>
</dbReference>
<feature type="region of interest" description="Disordered" evidence="11">
    <location>
        <begin position="267"/>
        <end position="296"/>
    </location>
</feature>
<dbReference type="SMART" id="SM00892">
    <property type="entry name" value="Endonuclease_NS"/>
    <property type="match status" value="1"/>
</dbReference>
<reference evidence="14 15" key="1">
    <citation type="submission" date="2018-12" db="EMBL/GenBank/DDBJ databases">
        <title>Flammeovirga pectinis sp. nov., isolated from the gut of the Korean scallop, Patinopecten yessoensis.</title>
        <authorList>
            <person name="Bae J.-W."/>
            <person name="Jeong Y.-S."/>
            <person name="Kang W."/>
        </authorList>
    </citation>
    <scope>NUCLEOTIDE SEQUENCE [LARGE SCALE GENOMIC DNA]</scope>
    <source>
        <strain evidence="14 15">L12M1</strain>
    </source>
</reference>
<dbReference type="Proteomes" id="UP000267268">
    <property type="component" value="Chromosome 1"/>
</dbReference>
<dbReference type="RefSeq" id="WP_126613501.1">
    <property type="nucleotide sequence ID" value="NZ_CP034562.1"/>
</dbReference>
<dbReference type="SUPFAM" id="SSF54060">
    <property type="entry name" value="His-Me finger endonucleases"/>
    <property type="match status" value="1"/>
</dbReference>
<dbReference type="GO" id="GO:0046872">
    <property type="term" value="F:metal ion binding"/>
    <property type="evidence" value="ECO:0007669"/>
    <property type="project" value="UniProtKB-KW"/>
</dbReference>
<dbReference type="PANTHER" id="PTHR13966">
    <property type="entry name" value="ENDONUCLEASE RELATED"/>
    <property type="match status" value="1"/>
</dbReference>